<comment type="cofactor">
    <cofactor evidence="7">
        <name>[4Fe-4S] cluster</name>
        <dbReference type="ChEBI" id="CHEBI:49883"/>
    </cofactor>
    <text evidence="7">Binds 1 [4Fe-4S] cluster.</text>
</comment>
<evidence type="ECO:0000256" key="2">
    <source>
        <dbReference type="ARBA" id="ARBA00022515"/>
    </source>
</evidence>
<keyword evidence="6 7" id="KW-0411">Iron-sulfur</keyword>
<feature type="binding site" evidence="7">
    <location>
        <position position="302"/>
    </location>
    <ligand>
        <name>[4Fe-4S] cluster</name>
        <dbReference type="ChEBI" id="CHEBI:49883"/>
    </ligand>
</feature>
<protein>
    <recommendedName>
        <fullName evidence="7">DNA primase large subunit PriL</fullName>
    </recommendedName>
</protein>
<feature type="binding site" evidence="7">
    <location>
        <position position="230"/>
    </location>
    <ligand>
        <name>[4Fe-4S] cluster</name>
        <dbReference type="ChEBI" id="CHEBI:49883"/>
    </ligand>
</feature>
<evidence type="ECO:0000256" key="1">
    <source>
        <dbReference type="ARBA" id="ARBA00022485"/>
    </source>
</evidence>
<evidence type="ECO:0000313" key="10">
    <source>
        <dbReference type="Proteomes" id="UP000565078"/>
    </source>
</evidence>
<dbReference type="InterPro" id="IPR023642">
    <property type="entry name" value="DNA_primase_lsu_PriL"/>
</dbReference>
<dbReference type="GO" id="GO:0006270">
    <property type="term" value="P:DNA replication initiation"/>
    <property type="evidence" value="ECO:0007669"/>
    <property type="project" value="TreeGrafter"/>
</dbReference>
<dbReference type="GO" id="GO:1990077">
    <property type="term" value="C:primosome complex"/>
    <property type="evidence" value="ECO:0007669"/>
    <property type="project" value="UniProtKB-KW"/>
</dbReference>
<dbReference type="InterPro" id="IPR007238">
    <property type="entry name" value="DNA_primase_lsu_euk/arc"/>
</dbReference>
<dbReference type="PANTHER" id="PTHR10537">
    <property type="entry name" value="DNA PRIMASE LARGE SUBUNIT"/>
    <property type="match status" value="1"/>
</dbReference>
<feature type="domain" description="DNA primase large subunit C-terminal" evidence="8">
    <location>
        <begin position="222"/>
        <end position="319"/>
    </location>
</feature>
<comment type="function">
    <text evidence="7">Regulatory subunit of DNA primase, an RNA polymerase that catalyzes the synthesis of short RNA molecules used as primers for DNA polymerase during DNA replication. Stabilizes and modulates the activity of the small subunit, increasing the rate of DNA synthesis, and conferring RNA synthesis capability. The DNA polymerase activity may enable DNA primase to also catalyze primer extension after primer synthesis. May also play a role in DNA repair.</text>
</comment>
<keyword evidence="2 7" id="KW-0639">Primosome</keyword>
<dbReference type="Proteomes" id="UP000565078">
    <property type="component" value="Unassembled WGS sequence"/>
</dbReference>
<dbReference type="GO" id="GO:0046872">
    <property type="term" value="F:metal ion binding"/>
    <property type="evidence" value="ECO:0007669"/>
    <property type="project" value="UniProtKB-KW"/>
</dbReference>
<feature type="binding site" evidence="7">
    <location>
        <position position="315"/>
    </location>
    <ligand>
        <name>[4Fe-4S] cluster</name>
        <dbReference type="ChEBI" id="CHEBI:49883"/>
    </ligand>
</feature>
<dbReference type="Pfam" id="PF04104">
    <property type="entry name" value="DNA_primase_lrg"/>
    <property type="match status" value="1"/>
</dbReference>
<sequence>MFSVPELRYAQKYPFSALSRKIVEQSGFTLENIPSPVLSRATKMVAAAFSGHEYLWRIETSAELLSNEVLAFPVAKVLVSLINRLELYRLFGQMLAASVSKNLSAEKDEVLIDMASELKMDFDFTGGSAAFAKVGLCAYLRPSLEDVNAKLVNQKVEGGRVILSRAEFIRLVSMAVSQELRDSLPLKLKDVPAYLKSAADALDSEFSAQVRKQYSKSDFGAVAPESFPPCMAKIYSGLAAGLKVPHSARFAIATFLSSVGMSPDQIVNVFRATPNFSEATTRYHVGRIAGKGSGDGYSAPGCDKMRSYALCVANCPVSHPVQFYANEVGRGKAQAAVPVEEEK</sequence>
<organism evidence="9 10">
    <name type="scientific">Candidatus Iainarchaeum sp</name>
    <dbReference type="NCBI Taxonomy" id="3101447"/>
    <lineage>
        <taxon>Archaea</taxon>
        <taxon>Candidatus Iainarchaeota</taxon>
        <taxon>Candidatus Iainarchaeia</taxon>
        <taxon>Candidatus Iainarchaeales</taxon>
        <taxon>Candidatus Iainarchaeaceae</taxon>
        <taxon>Candidatus Iainarchaeum</taxon>
    </lineage>
</organism>
<evidence type="ECO:0000256" key="6">
    <source>
        <dbReference type="ARBA" id="ARBA00023014"/>
    </source>
</evidence>
<dbReference type="EMBL" id="DUGC01000116">
    <property type="protein sequence ID" value="HIH10446.1"/>
    <property type="molecule type" value="Genomic_DNA"/>
</dbReference>
<dbReference type="AlphaFoldDB" id="A0A7J4J5E9"/>
<evidence type="ECO:0000313" key="9">
    <source>
        <dbReference type="EMBL" id="HIH10446.1"/>
    </source>
</evidence>
<evidence type="ECO:0000256" key="5">
    <source>
        <dbReference type="ARBA" id="ARBA00023004"/>
    </source>
</evidence>
<evidence type="ECO:0000259" key="8">
    <source>
        <dbReference type="Pfam" id="PF04104"/>
    </source>
</evidence>
<dbReference type="GO" id="GO:0003899">
    <property type="term" value="F:DNA-directed RNA polymerase activity"/>
    <property type="evidence" value="ECO:0007669"/>
    <property type="project" value="InterPro"/>
</dbReference>
<feature type="binding site" evidence="7">
    <location>
        <position position="311"/>
    </location>
    <ligand>
        <name>[4Fe-4S] cluster</name>
        <dbReference type="ChEBI" id="CHEBI:49883"/>
    </ligand>
</feature>
<keyword evidence="3 7" id="KW-0235">DNA replication</keyword>
<dbReference type="GO" id="GO:0051539">
    <property type="term" value="F:4 iron, 4 sulfur cluster binding"/>
    <property type="evidence" value="ECO:0007669"/>
    <property type="project" value="UniProtKB-UniRule"/>
</dbReference>
<keyword evidence="1 7" id="KW-0004">4Fe-4S</keyword>
<keyword evidence="5 7" id="KW-0408">Iron</keyword>
<comment type="caution">
    <text evidence="9">The sequence shown here is derived from an EMBL/GenBank/DDBJ whole genome shotgun (WGS) entry which is preliminary data.</text>
</comment>
<name>A0A7J4J5E9_9ARCH</name>
<keyword evidence="4 7" id="KW-0479">Metal-binding</keyword>
<reference evidence="10" key="1">
    <citation type="journal article" date="2020" name="bioRxiv">
        <title>A rank-normalized archaeal taxonomy based on genome phylogeny resolves widespread incomplete and uneven classifications.</title>
        <authorList>
            <person name="Rinke C."/>
            <person name="Chuvochina M."/>
            <person name="Mussig A.J."/>
            <person name="Chaumeil P.-A."/>
            <person name="Waite D.W."/>
            <person name="Whitman W.B."/>
            <person name="Parks D.H."/>
            <person name="Hugenholtz P."/>
        </authorList>
    </citation>
    <scope>NUCLEOTIDE SEQUENCE [LARGE SCALE GENOMIC DNA]</scope>
</reference>
<proteinExistence type="inferred from homology"/>
<accession>A0A7J4J5E9</accession>
<evidence type="ECO:0000256" key="4">
    <source>
        <dbReference type="ARBA" id="ARBA00022723"/>
    </source>
</evidence>
<dbReference type="CDD" id="cd06560">
    <property type="entry name" value="PriL"/>
    <property type="match status" value="1"/>
</dbReference>
<comment type="similarity">
    <text evidence="7">Belongs to the eukaryotic-type primase large subunit family.</text>
</comment>
<gene>
    <name evidence="7" type="primary">priL</name>
    <name evidence="9" type="ORF">HA254_07320</name>
</gene>
<dbReference type="GO" id="GO:0006269">
    <property type="term" value="P:DNA replication, synthesis of primer"/>
    <property type="evidence" value="ECO:0007669"/>
    <property type="project" value="UniProtKB-UniRule"/>
</dbReference>
<comment type="subunit">
    <text evidence="7">Heterodimer of a small subunit (PriS) and a large subunit (PriL).</text>
</comment>
<dbReference type="PANTHER" id="PTHR10537:SF3">
    <property type="entry name" value="DNA PRIMASE LARGE SUBUNIT"/>
    <property type="match status" value="1"/>
</dbReference>
<dbReference type="HAMAP" id="MF_00701">
    <property type="entry name" value="DNA_primase_lrg_arc"/>
    <property type="match status" value="1"/>
</dbReference>
<evidence type="ECO:0000256" key="3">
    <source>
        <dbReference type="ARBA" id="ARBA00022705"/>
    </source>
</evidence>
<dbReference type="InterPro" id="IPR058560">
    <property type="entry name" value="DNA_primase_C"/>
</dbReference>
<evidence type="ECO:0000256" key="7">
    <source>
        <dbReference type="HAMAP-Rule" id="MF_00701"/>
    </source>
</evidence>
<dbReference type="SUPFAM" id="SSF140914">
    <property type="entry name" value="PriB N-terminal domain-like"/>
    <property type="match status" value="1"/>
</dbReference>